<evidence type="ECO:0000313" key="2">
    <source>
        <dbReference type="Proteomes" id="UP000547209"/>
    </source>
</evidence>
<dbReference type="RefSeq" id="WP_185144079.1">
    <property type="nucleotide sequence ID" value="NZ_JACJVP010000029.1"/>
</dbReference>
<evidence type="ECO:0000313" key="1">
    <source>
        <dbReference type="EMBL" id="MBB6672593.1"/>
    </source>
</evidence>
<dbReference type="Proteomes" id="UP000547209">
    <property type="component" value="Unassembled WGS sequence"/>
</dbReference>
<gene>
    <name evidence="1" type="ORF">H7C19_18080</name>
</gene>
<name>A0A7X0VGP7_9BACL</name>
<reference evidence="1 2" key="1">
    <citation type="submission" date="2020-08" db="EMBL/GenBank/DDBJ databases">
        <title>Cohnella phylogeny.</title>
        <authorList>
            <person name="Dunlap C."/>
        </authorList>
    </citation>
    <scope>NUCLEOTIDE SEQUENCE [LARGE SCALE GENOMIC DNA]</scope>
    <source>
        <strain evidence="1 2">DSM 28246</strain>
    </source>
</reference>
<sequence length="50" mass="5820">MTNAAAIGYMILAAKKLDWSIHDIHTLESMMVDMMDERTEEEAEEIYRNT</sequence>
<dbReference type="EMBL" id="JACJVP010000029">
    <property type="protein sequence ID" value="MBB6672593.1"/>
    <property type="molecule type" value="Genomic_DNA"/>
</dbReference>
<dbReference type="AlphaFoldDB" id="A0A7X0VGP7"/>
<comment type="caution">
    <text evidence="1">The sequence shown here is derived from an EMBL/GenBank/DDBJ whole genome shotgun (WGS) entry which is preliminary data.</text>
</comment>
<protein>
    <submittedName>
        <fullName evidence="1">Uncharacterized protein</fullName>
    </submittedName>
</protein>
<organism evidence="1 2">
    <name type="scientific">Cohnella nanjingensis</name>
    <dbReference type="NCBI Taxonomy" id="1387779"/>
    <lineage>
        <taxon>Bacteria</taxon>
        <taxon>Bacillati</taxon>
        <taxon>Bacillota</taxon>
        <taxon>Bacilli</taxon>
        <taxon>Bacillales</taxon>
        <taxon>Paenibacillaceae</taxon>
        <taxon>Cohnella</taxon>
    </lineage>
</organism>
<accession>A0A7X0VGP7</accession>
<proteinExistence type="predicted"/>
<keyword evidence="2" id="KW-1185">Reference proteome</keyword>